<proteinExistence type="predicted"/>
<reference evidence="1" key="1">
    <citation type="submission" date="2013-11" db="EMBL/GenBank/DDBJ databases">
        <title>Genome sequence of the fusiform rust pathogen reveals effectors for host alternation and coevolution with pine.</title>
        <authorList>
            <consortium name="DOE Joint Genome Institute"/>
            <person name="Smith K."/>
            <person name="Pendleton A."/>
            <person name="Kubisiak T."/>
            <person name="Anderson C."/>
            <person name="Salamov A."/>
            <person name="Aerts A."/>
            <person name="Riley R."/>
            <person name="Clum A."/>
            <person name="Lindquist E."/>
            <person name="Ence D."/>
            <person name="Campbell M."/>
            <person name="Kronenberg Z."/>
            <person name="Feau N."/>
            <person name="Dhillon B."/>
            <person name="Hamelin R."/>
            <person name="Burleigh J."/>
            <person name="Smith J."/>
            <person name="Yandell M."/>
            <person name="Nelson C."/>
            <person name="Grigoriev I."/>
            <person name="Davis J."/>
        </authorList>
    </citation>
    <scope>NUCLEOTIDE SEQUENCE</scope>
    <source>
        <strain evidence="1">G11</strain>
    </source>
</reference>
<keyword evidence="2" id="KW-1185">Reference proteome</keyword>
<dbReference type="AlphaFoldDB" id="A0A9P6NGW7"/>
<organism evidence="1 2">
    <name type="scientific">Cronartium quercuum f. sp. fusiforme G11</name>
    <dbReference type="NCBI Taxonomy" id="708437"/>
    <lineage>
        <taxon>Eukaryota</taxon>
        <taxon>Fungi</taxon>
        <taxon>Dikarya</taxon>
        <taxon>Basidiomycota</taxon>
        <taxon>Pucciniomycotina</taxon>
        <taxon>Pucciniomycetes</taxon>
        <taxon>Pucciniales</taxon>
        <taxon>Coleosporiaceae</taxon>
        <taxon>Cronartium</taxon>
    </lineage>
</organism>
<name>A0A9P6NGW7_9BASI</name>
<dbReference type="Proteomes" id="UP000886653">
    <property type="component" value="Unassembled WGS sequence"/>
</dbReference>
<dbReference type="OrthoDB" id="3341476at2759"/>
<gene>
    <name evidence="1" type="ORF">CROQUDRAFT_95759</name>
</gene>
<accession>A0A9P6NGW7</accession>
<protein>
    <submittedName>
        <fullName evidence="1">Uncharacterized protein</fullName>
    </submittedName>
</protein>
<dbReference type="EMBL" id="MU167308">
    <property type="protein sequence ID" value="KAG0143899.1"/>
    <property type="molecule type" value="Genomic_DNA"/>
</dbReference>
<evidence type="ECO:0000313" key="2">
    <source>
        <dbReference type="Proteomes" id="UP000886653"/>
    </source>
</evidence>
<sequence>MLERSFAWPNMRIISTLGVDFIVKLPILAGHDSKMVVVDHYTKGARFIPAKESWTASQLANRKNSSLIETRPSGANQRGTERLPPPFWFTPFLFPHGLSPTYWVINAVLGRTKSRRIRGSSSNAAKPARRTAPCRRLLLPRRFGLAVTELHQSQTTSPGARLPANRSFSGVFMVGRNAAELQLTPPYQRLHPVFNVPLLMPAKDPSLTLLPNPADLASPYTLGNSLAHWMVVSRILRHGVGHTKHEYLLRGATQDMENDVWVSLGRISRGLDIHVCAYHDLHWRLPRLDWDVSTDCSRPDLEFVASRPPFCGFSGPA</sequence>
<evidence type="ECO:0000313" key="1">
    <source>
        <dbReference type="EMBL" id="KAG0143899.1"/>
    </source>
</evidence>
<comment type="caution">
    <text evidence="1">The sequence shown here is derived from an EMBL/GenBank/DDBJ whole genome shotgun (WGS) entry which is preliminary data.</text>
</comment>